<dbReference type="SUPFAM" id="SSF54452">
    <property type="entry name" value="MHC antigen-recognition domain"/>
    <property type="match status" value="1"/>
</dbReference>
<evidence type="ECO:0000256" key="4">
    <source>
        <dbReference type="ARBA" id="ARBA00022729"/>
    </source>
</evidence>
<dbReference type="OrthoDB" id="8936120at2759"/>
<feature type="non-terminal residue" evidence="11">
    <location>
        <position position="76"/>
    </location>
</feature>
<dbReference type="GO" id="GO:0009897">
    <property type="term" value="C:external side of plasma membrane"/>
    <property type="evidence" value="ECO:0007669"/>
    <property type="project" value="TreeGrafter"/>
</dbReference>
<dbReference type="AlphaFoldDB" id="A0A7L1GYG5"/>
<evidence type="ECO:0000256" key="9">
    <source>
        <dbReference type="ARBA" id="ARBA00023180"/>
    </source>
</evidence>
<dbReference type="InterPro" id="IPR011162">
    <property type="entry name" value="MHC_I/II-like_Ag-recog"/>
</dbReference>
<dbReference type="GO" id="GO:0006955">
    <property type="term" value="P:immune response"/>
    <property type="evidence" value="ECO:0007669"/>
    <property type="project" value="TreeGrafter"/>
</dbReference>
<dbReference type="PANTHER" id="PTHR16675:SF242">
    <property type="entry name" value="MAJOR HISTOCOMPATIBILITY COMPLEX CLASS I-RELATED GENE PROTEIN"/>
    <property type="match status" value="1"/>
</dbReference>
<keyword evidence="5" id="KW-0391">Immunity</keyword>
<dbReference type="Pfam" id="PF00129">
    <property type="entry name" value="MHC_I"/>
    <property type="match status" value="1"/>
</dbReference>
<dbReference type="GO" id="GO:0002474">
    <property type="term" value="P:antigen processing and presentation of peptide antigen via MHC class I"/>
    <property type="evidence" value="ECO:0007669"/>
    <property type="project" value="UniProtKB-KW"/>
</dbReference>
<keyword evidence="6" id="KW-1133">Transmembrane helix</keyword>
<keyword evidence="12" id="KW-1185">Reference proteome</keyword>
<reference evidence="11 12" key="1">
    <citation type="submission" date="2019-09" db="EMBL/GenBank/DDBJ databases">
        <title>Bird 10,000 Genomes (B10K) Project - Family phase.</title>
        <authorList>
            <person name="Zhang G."/>
        </authorList>
    </citation>
    <scope>NUCLEOTIDE SEQUENCE [LARGE SCALE GENOMIC DNA]</scope>
    <source>
        <strain evidence="11">B10K-DU-001-78</strain>
        <tissue evidence="11">Muscle</tissue>
    </source>
</reference>
<dbReference type="PANTHER" id="PTHR16675">
    <property type="entry name" value="MHC CLASS I-RELATED"/>
    <property type="match status" value="1"/>
</dbReference>
<evidence type="ECO:0000256" key="1">
    <source>
        <dbReference type="ARBA" id="ARBA00004479"/>
    </source>
</evidence>
<dbReference type="GO" id="GO:0042612">
    <property type="term" value="C:MHC class I protein complex"/>
    <property type="evidence" value="ECO:0007669"/>
    <property type="project" value="UniProtKB-KW"/>
</dbReference>
<keyword evidence="4" id="KW-0732">Signal</keyword>
<comment type="caution">
    <text evidence="11">The sequence shown here is derived from an EMBL/GenBank/DDBJ whole genome shotgun (WGS) entry which is preliminary data.</text>
</comment>
<feature type="domain" description="MHC class I-like antigen recognition-like" evidence="10">
    <location>
        <begin position="1"/>
        <end position="73"/>
    </location>
</feature>
<keyword evidence="3" id="KW-0812">Transmembrane</keyword>
<protein>
    <submittedName>
        <fullName evidence="11">HA1F protein</fullName>
    </submittedName>
</protein>
<gene>
    <name evidence="11" type="primary">Ha1f_1</name>
    <name evidence="11" type="ORF">INDMAC_R15447</name>
</gene>
<keyword evidence="9" id="KW-0325">Glycoprotein</keyword>
<evidence type="ECO:0000256" key="7">
    <source>
        <dbReference type="ARBA" id="ARBA00023136"/>
    </source>
</evidence>
<evidence type="ECO:0000313" key="12">
    <source>
        <dbReference type="Proteomes" id="UP000557230"/>
    </source>
</evidence>
<evidence type="ECO:0000313" key="11">
    <source>
        <dbReference type="EMBL" id="NXN18957.1"/>
    </source>
</evidence>
<evidence type="ECO:0000256" key="6">
    <source>
        <dbReference type="ARBA" id="ARBA00022989"/>
    </source>
</evidence>
<accession>A0A7L1GYG5</accession>
<keyword evidence="2" id="KW-0490">MHC I</keyword>
<evidence type="ECO:0000256" key="3">
    <source>
        <dbReference type="ARBA" id="ARBA00022692"/>
    </source>
</evidence>
<sequence length="76" mass="8794">LRYFHLAVSEPSRGLPQFVSVGCMDGTPITRYDSERRRMEPQVQWMKANLDQQYWDGQTQLGHSNQEIALLSLGRV</sequence>
<evidence type="ECO:0000256" key="8">
    <source>
        <dbReference type="ARBA" id="ARBA00023157"/>
    </source>
</evidence>
<dbReference type="InterPro" id="IPR050208">
    <property type="entry name" value="MHC_class-I_related"/>
</dbReference>
<name>A0A7L1GYG5_9PICI</name>
<organism evidence="11 12">
    <name type="scientific">Indicator maculatus</name>
    <name type="common">spotted honeyguide</name>
    <dbReference type="NCBI Taxonomy" id="545262"/>
    <lineage>
        <taxon>Eukaryota</taxon>
        <taxon>Metazoa</taxon>
        <taxon>Chordata</taxon>
        <taxon>Craniata</taxon>
        <taxon>Vertebrata</taxon>
        <taxon>Euteleostomi</taxon>
        <taxon>Archelosauria</taxon>
        <taxon>Archosauria</taxon>
        <taxon>Dinosauria</taxon>
        <taxon>Saurischia</taxon>
        <taxon>Theropoda</taxon>
        <taxon>Coelurosauria</taxon>
        <taxon>Aves</taxon>
        <taxon>Neognathae</taxon>
        <taxon>Neoaves</taxon>
        <taxon>Telluraves</taxon>
        <taxon>Coraciimorphae</taxon>
        <taxon>Piciformes</taxon>
        <taxon>Indicatoridae</taxon>
        <taxon>Indicator</taxon>
    </lineage>
</organism>
<evidence type="ECO:0000259" key="10">
    <source>
        <dbReference type="Pfam" id="PF00129"/>
    </source>
</evidence>
<comment type="subcellular location">
    <subcellularLocation>
        <location evidence="1">Membrane</location>
        <topology evidence="1">Single-pass type I membrane protein</topology>
    </subcellularLocation>
</comment>
<proteinExistence type="predicted"/>
<dbReference type="InterPro" id="IPR037055">
    <property type="entry name" value="MHC_I-like_Ag-recog_sf"/>
</dbReference>
<dbReference type="InterPro" id="IPR011161">
    <property type="entry name" value="MHC_I-like_Ag-recog"/>
</dbReference>
<keyword evidence="8" id="KW-1015">Disulfide bond</keyword>
<dbReference type="Gene3D" id="3.30.500.10">
    <property type="entry name" value="MHC class I-like antigen recognition-like"/>
    <property type="match status" value="1"/>
</dbReference>
<feature type="non-terminal residue" evidence="11">
    <location>
        <position position="1"/>
    </location>
</feature>
<dbReference type="Proteomes" id="UP000557230">
    <property type="component" value="Unassembled WGS sequence"/>
</dbReference>
<dbReference type="GO" id="GO:0005615">
    <property type="term" value="C:extracellular space"/>
    <property type="evidence" value="ECO:0007669"/>
    <property type="project" value="TreeGrafter"/>
</dbReference>
<evidence type="ECO:0000256" key="5">
    <source>
        <dbReference type="ARBA" id="ARBA00022859"/>
    </source>
</evidence>
<dbReference type="EMBL" id="VXBD01014710">
    <property type="protein sequence ID" value="NXN18957.1"/>
    <property type="molecule type" value="Genomic_DNA"/>
</dbReference>
<evidence type="ECO:0000256" key="2">
    <source>
        <dbReference type="ARBA" id="ARBA00022451"/>
    </source>
</evidence>
<keyword evidence="7" id="KW-0472">Membrane</keyword>